<proteinExistence type="predicted"/>
<sequence length="187" mass="21820">MTDTFRQHLANNGFGPAEIADTLKAAETITIASHTPLIEQDADANSLYFVVRGICHGAYLTDDGKQYSKEFYWEGDWIIGFESLIRQQPLPFLIESIESCQLVRLPIRWLTQLRRQCHPFYLNLVETQLCHKENKERFMLLNTPESRYRRFCQDYPRLLTRLSDYQIAAYLGITPISLSRIKKRLSS</sequence>
<dbReference type="InterPro" id="IPR000595">
    <property type="entry name" value="cNMP-bd_dom"/>
</dbReference>
<evidence type="ECO:0000313" key="2">
    <source>
        <dbReference type="EMBL" id="TKB51649.1"/>
    </source>
</evidence>
<protein>
    <submittedName>
        <fullName evidence="2">Crp/Fnr family transcriptional regulator</fullName>
    </submittedName>
</protein>
<dbReference type="CDD" id="cd00038">
    <property type="entry name" value="CAP_ED"/>
    <property type="match status" value="1"/>
</dbReference>
<dbReference type="InterPro" id="IPR014710">
    <property type="entry name" value="RmlC-like_jellyroll"/>
</dbReference>
<name>A0A4U1BNH1_9GAMM</name>
<evidence type="ECO:0000259" key="1">
    <source>
        <dbReference type="Pfam" id="PF00027"/>
    </source>
</evidence>
<dbReference type="Proteomes" id="UP000305675">
    <property type="component" value="Unassembled WGS sequence"/>
</dbReference>
<dbReference type="AlphaFoldDB" id="A0A4U1BNH1"/>
<feature type="domain" description="Cyclic nucleotide-binding" evidence="1">
    <location>
        <begin position="31"/>
        <end position="114"/>
    </location>
</feature>
<dbReference type="Gene3D" id="2.60.120.10">
    <property type="entry name" value="Jelly Rolls"/>
    <property type="match status" value="1"/>
</dbReference>
<gene>
    <name evidence="2" type="ORF">FCL42_17555</name>
</gene>
<dbReference type="Pfam" id="PF00027">
    <property type="entry name" value="cNMP_binding"/>
    <property type="match status" value="1"/>
</dbReference>
<reference evidence="2 3" key="1">
    <citation type="submission" date="2019-04" db="EMBL/GenBank/DDBJ databases">
        <authorList>
            <person name="Hwang J.C."/>
        </authorList>
    </citation>
    <scope>NUCLEOTIDE SEQUENCE [LARGE SCALE GENOMIC DNA]</scope>
    <source>
        <strain evidence="2 3">IMCC35002</strain>
    </source>
</reference>
<keyword evidence="3" id="KW-1185">Reference proteome</keyword>
<dbReference type="RefSeq" id="WP_136864738.1">
    <property type="nucleotide sequence ID" value="NZ_SWCJ01000018.1"/>
</dbReference>
<dbReference type="EMBL" id="SWCJ01000018">
    <property type="protein sequence ID" value="TKB51649.1"/>
    <property type="molecule type" value="Genomic_DNA"/>
</dbReference>
<dbReference type="SUPFAM" id="SSF51206">
    <property type="entry name" value="cAMP-binding domain-like"/>
    <property type="match status" value="1"/>
</dbReference>
<evidence type="ECO:0000313" key="3">
    <source>
        <dbReference type="Proteomes" id="UP000305675"/>
    </source>
</evidence>
<dbReference type="OrthoDB" id="9798104at2"/>
<dbReference type="InterPro" id="IPR018490">
    <property type="entry name" value="cNMP-bd_dom_sf"/>
</dbReference>
<comment type="caution">
    <text evidence="2">The sequence shown here is derived from an EMBL/GenBank/DDBJ whole genome shotgun (WGS) entry which is preliminary data.</text>
</comment>
<accession>A0A4U1BNH1</accession>
<organism evidence="2 3">
    <name type="scientific">Ferrimonas aestuarii</name>
    <dbReference type="NCBI Taxonomy" id="2569539"/>
    <lineage>
        <taxon>Bacteria</taxon>
        <taxon>Pseudomonadati</taxon>
        <taxon>Pseudomonadota</taxon>
        <taxon>Gammaproteobacteria</taxon>
        <taxon>Alteromonadales</taxon>
        <taxon>Ferrimonadaceae</taxon>
        <taxon>Ferrimonas</taxon>
    </lineage>
</organism>